<dbReference type="SUPFAM" id="SSF63817">
    <property type="entry name" value="Sortase"/>
    <property type="match status" value="1"/>
</dbReference>
<organism evidence="3 4">
    <name type="scientific">Ruminococcus albus SY3</name>
    <dbReference type="NCBI Taxonomy" id="1341156"/>
    <lineage>
        <taxon>Bacteria</taxon>
        <taxon>Bacillati</taxon>
        <taxon>Bacillota</taxon>
        <taxon>Clostridia</taxon>
        <taxon>Eubacteriales</taxon>
        <taxon>Oscillospiraceae</taxon>
        <taxon>Ruminococcus</taxon>
    </lineage>
</organism>
<keyword evidence="4" id="KW-1185">Reference proteome</keyword>
<evidence type="ECO:0008006" key="5">
    <source>
        <dbReference type="Google" id="ProtNLM"/>
    </source>
</evidence>
<feature type="active site" description="Proton donor/acceptor" evidence="1">
    <location>
        <position position="163"/>
    </location>
</feature>
<gene>
    <name evidence="3" type="ORF">RASY3_06865</name>
</gene>
<sequence length="274" mass="31163">MFRRARFRAAAILLAAAVSLGLLRQFSTSAVHFVPSDAASAGEEYQDPCEDSDVSSDDTDNHVVLWRDEKTPVQTSAEKSDTERSYEEKIREKLKQMSKDCPDIIGWIYVENSDIDYPVVQGKDNQYYLHHATDGSENVVGTIFLDKICSADFSDPQSILYGHNMEYGMFGDIRKFREPAEFERHRKGRLITLTGSFNIEFFALSIVSAFDMVYDVPAENAQWVDIIRENSICLADTELTDEDRYIALSTCSFDYENARFLFVGKLITSQESDE</sequence>
<dbReference type="EMBL" id="JEOB01000002">
    <property type="protein sequence ID" value="EXM40156.1"/>
    <property type="molecule type" value="Genomic_DNA"/>
</dbReference>
<evidence type="ECO:0000256" key="2">
    <source>
        <dbReference type="SAM" id="SignalP"/>
    </source>
</evidence>
<feature type="active site" description="Acyl-thioester intermediate" evidence="1">
    <location>
        <position position="251"/>
    </location>
</feature>
<dbReference type="InterPro" id="IPR009835">
    <property type="entry name" value="SrtB"/>
</dbReference>
<feature type="signal peptide" evidence="2">
    <location>
        <begin position="1"/>
        <end position="30"/>
    </location>
</feature>
<dbReference type="Proteomes" id="UP000021369">
    <property type="component" value="Unassembled WGS sequence"/>
</dbReference>
<dbReference type="GO" id="GO:0016787">
    <property type="term" value="F:hydrolase activity"/>
    <property type="evidence" value="ECO:0007669"/>
    <property type="project" value="UniProtKB-KW"/>
</dbReference>
<dbReference type="AlphaFoldDB" id="A0A011VY01"/>
<feature type="chain" id="PRO_5039388571" description="Sortase" evidence="2">
    <location>
        <begin position="31"/>
        <end position="274"/>
    </location>
</feature>
<keyword evidence="2" id="KW-0732">Signal</keyword>
<accession>A0A011VY01</accession>
<evidence type="ECO:0000313" key="3">
    <source>
        <dbReference type="EMBL" id="EXM40156.1"/>
    </source>
</evidence>
<dbReference type="RefSeq" id="WP_037286337.1">
    <property type="nucleotide sequence ID" value="NZ_JEOB01000002.1"/>
</dbReference>
<comment type="caution">
    <text evidence="3">The sequence shown here is derived from an EMBL/GenBank/DDBJ whole genome shotgun (WGS) entry which is preliminary data.</text>
</comment>
<reference evidence="3 4" key="1">
    <citation type="submission" date="2013-06" db="EMBL/GenBank/DDBJ databases">
        <title>Rumen cellulosomics: divergent fiber-degrading strategies revealed by comparative genome-wide analysis of six Ruminococcal strains.</title>
        <authorList>
            <person name="Dassa B."/>
            <person name="Borovok I."/>
            <person name="Lamed R."/>
            <person name="Flint H."/>
            <person name="Yeoman C.J."/>
            <person name="White B."/>
            <person name="Bayer E.A."/>
        </authorList>
    </citation>
    <scope>NUCLEOTIDE SEQUENCE [LARGE SCALE GENOMIC DNA]</scope>
    <source>
        <strain evidence="3 4">SY3</strain>
    </source>
</reference>
<evidence type="ECO:0000256" key="1">
    <source>
        <dbReference type="PIRSR" id="PIRSR605754-1"/>
    </source>
</evidence>
<dbReference type="PATRIC" id="fig|1341156.4.peg.1790"/>
<evidence type="ECO:0000313" key="4">
    <source>
        <dbReference type="Proteomes" id="UP000021369"/>
    </source>
</evidence>
<dbReference type="InterPro" id="IPR023365">
    <property type="entry name" value="Sortase_dom-sf"/>
</dbReference>
<protein>
    <recommendedName>
        <fullName evidence="5">Sortase</fullName>
    </recommendedName>
</protein>
<name>A0A011VY01_RUMAL</name>
<proteinExistence type="predicted"/>
<dbReference type="CDD" id="cd05826">
    <property type="entry name" value="Sortase_B"/>
    <property type="match status" value="1"/>
</dbReference>
<dbReference type="Gene3D" id="2.40.260.10">
    <property type="entry name" value="Sortase"/>
    <property type="match status" value="1"/>
</dbReference>